<gene>
    <name evidence="2" type="ORF">JAAARDRAFT_200402</name>
</gene>
<dbReference type="EMBL" id="KL197769">
    <property type="protein sequence ID" value="KDQ49975.1"/>
    <property type="molecule type" value="Genomic_DNA"/>
</dbReference>
<dbReference type="InParanoid" id="A0A067P850"/>
<dbReference type="AlphaFoldDB" id="A0A067P850"/>
<reference evidence="3" key="1">
    <citation type="journal article" date="2014" name="Proc. Natl. Acad. Sci. U.S.A.">
        <title>Extensive sampling of basidiomycete genomes demonstrates inadequacy of the white-rot/brown-rot paradigm for wood decay fungi.</title>
        <authorList>
            <person name="Riley R."/>
            <person name="Salamov A.A."/>
            <person name="Brown D.W."/>
            <person name="Nagy L.G."/>
            <person name="Floudas D."/>
            <person name="Held B.W."/>
            <person name="Levasseur A."/>
            <person name="Lombard V."/>
            <person name="Morin E."/>
            <person name="Otillar R."/>
            <person name="Lindquist E.A."/>
            <person name="Sun H."/>
            <person name="LaButti K.M."/>
            <person name="Schmutz J."/>
            <person name="Jabbour D."/>
            <person name="Luo H."/>
            <person name="Baker S.E."/>
            <person name="Pisabarro A.G."/>
            <person name="Walton J.D."/>
            <person name="Blanchette R.A."/>
            <person name="Henrissat B."/>
            <person name="Martin F."/>
            <person name="Cullen D."/>
            <person name="Hibbett D.S."/>
            <person name="Grigoriev I.V."/>
        </authorList>
    </citation>
    <scope>NUCLEOTIDE SEQUENCE [LARGE SCALE GENOMIC DNA]</scope>
    <source>
        <strain evidence="3">MUCL 33604</strain>
    </source>
</reference>
<sequence length="92" mass="9023">MRFAFFTLALAAAANAATTPETRQLPGCNAVTCILELALTVPACVGVVTGGEITNPTAALLCLTVAALEGVSTVDCTLACLEGLVGGGIGGL</sequence>
<evidence type="ECO:0000313" key="3">
    <source>
        <dbReference type="Proteomes" id="UP000027265"/>
    </source>
</evidence>
<name>A0A067P850_9AGAM</name>
<feature type="signal peptide" evidence="1">
    <location>
        <begin position="1"/>
        <end position="16"/>
    </location>
</feature>
<evidence type="ECO:0008006" key="4">
    <source>
        <dbReference type="Google" id="ProtNLM"/>
    </source>
</evidence>
<proteinExistence type="predicted"/>
<keyword evidence="1" id="KW-0732">Signal</keyword>
<dbReference type="HOGENOM" id="CLU_2320749_0_0_1"/>
<evidence type="ECO:0000256" key="1">
    <source>
        <dbReference type="SAM" id="SignalP"/>
    </source>
</evidence>
<feature type="chain" id="PRO_5001642946" description="Hydrophobin" evidence="1">
    <location>
        <begin position="17"/>
        <end position="92"/>
    </location>
</feature>
<dbReference type="Proteomes" id="UP000027265">
    <property type="component" value="Unassembled WGS sequence"/>
</dbReference>
<keyword evidence="3" id="KW-1185">Reference proteome</keyword>
<evidence type="ECO:0000313" key="2">
    <source>
        <dbReference type="EMBL" id="KDQ49975.1"/>
    </source>
</evidence>
<accession>A0A067P850</accession>
<organism evidence="2 3">
    <name type="scientific">Jaapia argillacea MUCL 33604</name>
    <dbReference type="NCBI Taxonomy" id="933084"/>
    <lineage>
        <taxon>Eukaryota</taxon>
        <taxon>Fungi</taxon>
        <taxon>Dikarya</taxon>
        <taxon>Basidiomycota</taxon>
        <taxon>Agaricomycotina</taxon>
        <taxon>Agaricomycetes</taxon>
        <taxon>Agaricomycetidae</taxon>
        <taxon>Jaapiales</taxon>
        <taxon>Jaapiaceae</taxon>
        <taxon>Jaapia</taxon>
    </lineage>
</organism>
<protein>
    <recommendedName>
        <fullName evidence="4">Hydrophobin</fullName>
    </recommendedName>
</protein>